<evidence type="ECO:0000313" key="3">
    <source>
        <dbReference type="EMBL" id="ACI17050.1"/>
    </source>
</evidence>
<keyword evidence="1 3" id="KW-0489">Methyltransferase</keyword>
<dbReference type="GO" id="GO:0008168">
    <property type="term" value="F:methyltransferase activity"/>
    <property type="evidence" value="ECO:0007669"/>
    <property type="project" value="UniProtKB-KW"/>
</dbReference>
<dbReference type="PANTHER" id="PTHR43542:SF1">
    <property type="entry name" value="METHYLTRANSFERASE"/>
    <property type="match status" value="1"/>
</dbReference>
<dbReference type="RefSeq" id="WP_012543702.1">
    <property type="nucleotide sequence ID" value="NC_011295.1"/>
</dbReference>
<dbReference type="eggNOG" id="COG0742">
    <property type="taxonomic scope" value="Bacteria"/>
</dbReference>
<evidence type="ECO:0000256" key="2">
    <source>
        <dbReference type="ARBA" id="ARBA00022679"/>
    </source>
</evidence>
<dbReference type="InterPro" id="IPR004398">
    <property type="entry name" value="RNA_MeTrfase_RsmD"/>
</dbReference>
<proteinExistence type="predicted"/>
<evidence type="ECO:0000256" key="1">
    <source>
        <dbReference type="ARBA" id="ARBA00022603"/>
    </source>
</evidence>
<dbReference type="PANTHER" id="PTHR43542">
    <property type="entry name" value="METHYLTRANSFERASE"/>
    <property type="match status" value="1"/>
</dbReference>
<dbReference type="OrthoDB" id="9803017at2"/>
<dbReference type="Pfam" id="PF03602">
    <property type="entry name" value="Cons_hypoth95"/>
    <property type="match status" value="1"/>
</dbReference>
<accession>B5Y7A0</accession>
<dbReference type="HOGENOM" id="CLU_075826_1_1_9"/>
<dbReference type="GO" id="GO:0031167">
    <property type="term" value="P:rRNA methylation"/>
    <property type="evidence" value="ECO:0007669"/>
    <property type="project" value="InterPro"/>
</dbReference>
<reference evidence="3 4" key="2">
    <citation type="journal article" date="2014" name="Genome Announc.">
        <title>Complete Genome Sequence of Coprothermobacter proteolyticus DSM 5265.</title>
        <authorList>
            <person name="Alexiev A."/>
            <person name="Coil D.A."/>
            <person name="Badger J.H."/>
            <person name="Enticknap J."/>
            <person name="Ward N."/>
            <person name="Robb F.T."/>
            <person name="Eisen J.A."/>
        </authorList>
    </citation>
    <scope>NUCLEOTIDE SEQUENCE [LARGE SCALE GENOMIC DNA]</scope>
    <source>
        <strain evidence="4">ATCC 35245 / DSM 5265 / OCM 4 / BT</strain>
    </source>
</reference>
<dbReference type="InterPro" id="IPR029063">
    <property type="entry name" value="SAM-dependent_MTases_sf"/>
</dbReference>
<dbReference type="Gene3D" id="3.40.50.150">
    <property type="entry name" value="Vaccinia Virus protein VP39"/>
    <property type="match status" value="1"/>
</dbReference>
<gene>
    <name evidence="3" type="ordered locus">COPRO5265_0280</name>
</gene>
<protein>
    <submittedName>
        <fullName evidence="3">Putative N6-adenine-specific methylase</fullName>
    </submittedName>
</protein>
<reference evidence="4" key="1">
    <citation type="submission" date="2008-08" db="EMBL/GenBank/DDBJ databases">
        <title>The complete genome sequence of Coprothermobacter proteolyticus strain ATCC 5245 / DSM 5265 / BT.</title>
        <authorList>
            <person name="Dodson R.J."/>
            <person name="Durkin A.S."/>
            <person name="Wu M."/>
            <person name="Eisen J."/>
            <person name="Sutton G."/>
        </authorList>
    </citation>
    <scope>NUCLEOTIDE SEQUENCE [LARGE SCALE GENOMIC DNA]</scope>
    <source>
        <strain evidence="4">ATCC 35245 / DSM 5265 / OCM 4 / BT</strain>
    </source>
</reference>
<dbReference type="STRING" id="309798.COPRO5265_0280"/>
<dbReference type="AlphaFoldDB" id="B5Y7A0"/>
<keyword evidence="2" id="KW-0808">Transferase</keyword>
<evidence type="ECO:0000313" key="4">
    <source>
        <dbReference type="Proteomes" id="UP000001732"/>
    </source>
</evidence>
<dbReference type="CDD" id="cd02440">
    <property type="entry name" value="AdoMet_MTases"/>
    <property type="match status" value="1"/>
</dbReference>
<keyword evidence="4" id="KW-1185">Reference proteome</keyword>
<sequence>MLKITGGSLKNLSMNPPDVPALRPLPQRERLALFSMLGNVEGSRVVDLYAGSGIVAFEFLSRGAVEAVGVENNRKLCQFMRTQAKKWNVNLKVVCEDVFRFLRRPLEADYLFMGPPNHKGLVTKTLDALSAIEFTGIVIIQHSSREPLPPSVKVLRSTGKDESVVDIVKLILD</sequence>
<dbReference type="Proteomes" id="UP000001732">
    <property type="component" value="Chromosome"/>
</dbReference>
<organism evidence="3 4">
    <name type="scientific">Coprothermobacter proteolyticus (strain ATCC 35245 / DSM 5265 / OCM 4 / BT)</name>
    <dbReference type="NCBI Taxonomy" id="309798"/>
    <lineage>
        <taxon>Bacteria</taxon>
        <taxon>Pseudomonadati</taxon>
        <taxon>Coprothermobacterota</taxon>
        <taxon>Coprothermobacteria</taxon>
        <taxon>Coprothermobacterales</taxon>
        <taxon>Coprothermobacteraceae</taxon>
        <taxon>Coprothermobacter</taxon>
    </lineage>
</organism>
<name>B5Y7A0_COPPD</name>
<dbReference type="PIRSF" id="PIRSF004553">
    <property type="entry name" value="CHP00095"/>
    <property type="match status" value="1"/>
</dbReference>
<dbReference type="KEGG" id="cpo:COPRO5265_0280"/>
<dbReference type="EMBL" id="CP001145">
    <property type="protein sequence ID" value="ACI17050.1"/>
    <property type="molecule type" value="Genomic_DNA"/>
</dbReference>
<dbReference type="SUPFAM" id="SSF53335">
    <property type="entry name" value="S-adenosyl-L-methionine-dependent methyltransferases"/>
    <property type="match status" value="1"/>
</dbReference>